<name>A0ABU9YV49_9RHOO</name>
<evidence type="ECO:0000313" key="12">
    <source>
        <dbReference type="EMBL" id="MEN3067577.1"/>
    </source>
</evidence>
<dbReference type="Pfam" id="PF06832">
    <property type="entry name" value="BiPBP_C"/>
    <property type="match status" value="1"/>
</dbReference>
<dbReference type="InterPro" id="IPR009647">
    <property type="entry name" value="PBP_C"/>
</dbReference>
<accession>A0ABU9YV49</accession>
<keyword evidence="4" id="KW-0328">Glycosyltransferase</keyword>
<keyword evidence="13" id="KW-1185">Reference proteome</keyword>
<comment type="pathway">
    <text evidence="1">Cell wall biogenesis; peptidoglycan biosynthesis.</text>
</comment>
<evidence type="ECO:0000256" key="3">
    <source>
        <dbReference type="ARBA" id="ARBA00022670"/>
    </source>
</evidence>
<protein>
    <recommendedName>
        <fullName evidence="7">peptidoglycan glycosyltransferase</fullName>
        <ecNumber evidence="7">2.4.99.28</ecNumber>
    </recommendedName>
</protein>
<dbReference type="PANTHER" id="PTHR32282:SF15">
    <property type="entry name" value="PENICILLIN-BINDING PROTEIN 1C"/>
    <property type="match status" value="1"/>
</dbReference>
<keyword evidence="2" id="KW-0121">Carboxypeptidase</keyword>
<dbReference type="SUPFAM" id="SSF53955">
    <property type="entry name" value="Lysozyme-like"/>
    <property type="match status" value="1"/>
</dbReference>
<feature type="domain" description="Glycosyl transferase family 51" evidence="10">
    <location>
        <begin position="63"/>
        <end position="222"/>
    </location>
</feature>
<dbReference type="InterPro" id="IPR036950">
    <property type="entry name" value="PBP_transglycosylase"/>
</dbReference>
<keyword evidence="5" id="KW-0808">Transferase</keyword>
<dbReference type="RefSeq" id="WP_345918340.1">
    <property type="nucleotide sequence ID" value="NZ_JBDIVE010000001.1"/>
</dbReference>
<organism evidence="12 13">
    <name type="scientific">Uliginosibacterium sediminicola</name>
    <dbReference type="NCBI Taxonomy" id="2024550"/>
    <lineage>
        <taxon>Bacteria</taxon>
        <taxon>Pseudomonadati</taxon>
        <taxon>Pseudomonadota</taxon>
        <taxon>Betaproteobacteria</taxon>
        <taxon>Rhodocyclales</taxon>
        <taxon>Zoogloeaceae</taxon>
        <taxon>Uliginosibacterium</taxon>
    </lineage>
</organism>
<dbReference type="Gene3D" id="3.40.710.10">
    <property type="entry name" value="DD-peptidase/beta-lactamase superfamily"/>
    <property type="match status" value="1"/>
</dbReference>
<dbReference type="InterPro" id="IPR023346">
    <property type="entry name" value="Lysozyme-like_dom_sf"/>
</dbReference>
<dbReference type="EC" id="2.4.99.28" evidence="7"/>
<evidence type="ECO:0000256" key="5">
    <source>
        <dbReference type="ARBA" id="ARBA00022679"/>
    </source>
</evidence>
<dbReference type="Proteomes" id="UP001410394">
    <property type="component" value="Unassembled WGS sequence"/>
</dbReference>
<keyword evidence="6" id="KW-0511">Multifunctional enzyme</keyword>
<sequence>MFSRPLIRSLLAGLALCLSATALAVDVLPSFEQVRASHQSTEAQLLDRNAELLADLRLDNRVHRLPWVSLQGLSPAMREALLAAEDKRFFEHTGVDWKAFLGAAWQNLWSRSQRGASTLTMQLAGLLDPALHLPEQGRARRSIAQKWDQSLAALELERRWSKLQILEAYLNLAPFRGDLEGINAASQVLFRLSPQALTRREAVILAALLRGPNARPAVVARRACALAEVLQDAKLCPQVQTLAQARLDTPRNQPRATLATQLARDLLRLPGQSIRSTLDAGIQRKLLAIFERNRAEHAAALVLDNASGEILAWASDAASEQDPLLQRQRFALWWAPFVASLGIEQRSHTAASLLIDGDPVLDARDARSGQRTAWLSLRAALQSRNAGALRNLLHEVGSEAALERLHQLSLDNSTDPLLSELSPLQLANAWRSLVAGSYTAIGNNFLPAYGVPLDAALSRRIGSIEGNFITLAMLGDNGPNGWRSGWSLSSADGHTQLQVLSTDRFTVLASLSHHGRHAEDASRSLLAIAQETLAALQSESSRAPEAPDSLLSSIVVFEPPLEAVRREWFIKGSEIERVISDALPSGARISVPRHGQQLLLDPAGGNWTLSAQTARAVRWQIDGKLLGSGPQLSWQPQPGMHRVQLLGLRDEVLDSVEFEVLAPASN</sequence>
<dbReference type="SUPFAM" id="SSF56601">
    <property type="entry name" value="beta-lactamase/transpeptidase-like"/>
    <property type="match status" value="1"/>
</dbReference>
<evidence type="ECO:0000256" key="1">
    <source>
        <dbReference type="ARBA" id="ARBA00004752"/>
    </source>
</evidence>
<evidence type="ECO:0000256" key="4">
    <source>
        <dbReference type="ARBA" id="ARBA00022676"/>
    </source>
</evidence>
<evidence type="ECO:0000256" key="9">
    <source>
        <dbReference type="SAM" id="SignalP"/>
    </source>
</evidence>
<dbReference type="InterPro" id="IPR050396">
    <property type="entry name" value="Glycosyltr_51/Transpeptidase"/>
</dbReference>
<feature type="signal peptide" evidence="9">
    <location>
        <begin position="1"/>
        <end position="24"/>
    </location>
</feature>
<evidence type="ECO:0000256" key="6">
    <source>
        <dbReference type="ARBA" id="ARBA00023268"/>
    </source>
</evidence>
<dbReference type="InterPro" id="IPR012338">
    <property type="entry name" value="Beta-lactam/transpept-like"/>
</dbReference>
<feature type="chain" id="PRO_5046002884" description="peptidoglycan glycosyltransferase" evidence="9">
    <location>
        <begin position="25"/>
        <end position="666"/>
    </location>
</feature>
<comment type="catalytic activity">
    <reaction evidence="8">
        <text>[GlcNAc-(1-&gt;4)-Mur2Ac(oyl-L-Ala-gamma-D-Glu-L-Lys-D-Ala-D-Ala)](n)-di-trans,octa-cis-undecaprenyl diphosphate + beta-D-GlcNAc-(1-&gt;4)-Mur2Ac(oyl-L-Ala-gamma-D-Glu-L-Lys-D-Ala-D-Ala)-di-trans,octa-cis-undecaprenyl diphosphate = [GlcNAc-(1-&gt;4)-Mur2Ac(oyl-L-Ala-gamma-D-Glu-L-Lys-D-Ala-D-Ala)](n+1)-di-trans,octa-cis-undecaprenyl diphosphate + di-trans,octa-cis-undecaprenyl diphosphate + H(+)</text>
        <dbReference type="Rhea" id="RHEA:23708"/>
        <dbReference type="Rhea" id="RHEA-COMP:9602"/>
        <dbReference type="Rhea" id="RHEA-COMP:9603"/>
        <dbReference type="ChEBI" id="CHEBI:15378"/>
        <dbReference type="ChEBI" id="CHEBI:58405"/>
        <dbReference type="ChEBI" id="CHEBI:60033"/>
        <dbReference type="ChEBI" id="CHEBI:78435"/>
        <dbReference type="EC" id="2.4.99.28"/>
    </reaction>
</comment>
<dbReference type="PANTHER" id="PTHR32282">
    <property type="entry name" value="BINDING PROTEIN TRANSPEPTIDASE, PUTATIVE-RELATED"/>
    <property type="match status" value="1"/>
</dbReference>
<dbReference type="Pfam" id="PF00912">
    <property type="entry name" value="Transgly"/>
    <property type="match status" value="1"/>
</dbReference>
<dbReference type="EMBL" id="JBDIVE010000001">
    <property type="protein sequence ID" value="MEN3067577.1"/>
    <property type="molecule type" value="Genomic_DNA"/>
</dbReference>
<evidence type="ECO:0000256" key="8">
    <source>
        <dbReference type="ARBA" id="ARBA00049902"/>
    </source>
</evidence>
<keyword evidence="3" id="KW-0645">Protease</keyword>
<gene>
    <name evidence="12" type="ORF">ABDB84_03735</name>
</gene>
<proteinExistence type="predicted"/>
<evidence type="ECO:0000313" key="13">
    <source>
        <dbReference type="Proteomes" id="UP001410394"/>
    </source>
</evidence>
<dbReference type="Gene3D" id="1.10.3810.10">
    <property type="entry name" value="Biosynthetic peptidoglycan transglycosylase-like"/>
    <property type="match status" value="1"/>
</dbReference>
<evidence type="ECO:0000256" key="7">
    <source>
        <dbReference type="ARBA" id="ARBA00044770"/>
    </source>
</evidence>
<feature type="domain" description="Penicillin-binding C-terminal" evidence="11">
    <location>
        <begin position="587"/>
        <end position="647"/>
    </location>
</feature>
<comment type="caution">
    <text evidence="12">The sequence shown here is derived from an EMBL/GenBank/DDBJ whole genome shotgun (WGS) entry which is preliminary data.</text>
</comment>
<evidence type="ECO:0000259" key="10">
    <source>
        <dbReference type="Pfam" id="PF00912"/>
    </source>
</evidence>
<evidence type="ECO:0000259" key="11">
    <source>
        <dbReference type="Pfam" id="PF06832"/>
    </source>
</evidence>
<reference evidence="12 13" key="1">
    <citation type="journal article" date="2018" name="Int. J. Syst. Evol. Microbiol.">
        <title>Uliginosibacterium sediminicola sp. nov., isolated from freshwater sediment.</title>
        <authorList>
            <person name="Hwang W.M."/>
            <person name="Kim S.M."/>
            <person name="Kang K."/>
            <person name="Ahn T.Y."/>
        </authorList>
    </citation>
    <scope>NUCLEOTIDE SEQUENCE [LARGE SCALE GENOMIC DNA]</scope>
    <source>
        <strain evidence="12 13">M1-21</strain>
    </source>
</reference>
<evidence type="ECO:0000256" key="2">
    <source>
        <dbReference type="ARBA" id="ARBA00022645"/>
    </source>
</evidence>
<dbReference type="InterPro" id="IPR001264">
    <property type="entry name" value="Glyco_trans_51"/>
</dbReference>
<keyword evidence="3" id="KW-0378">Hydrolase</keyword>
<keyword evidence="9" id="KW-0732">Signal</keyword>